<feature type="region of interest" description="Disordered" evidence="6">
    <location>
        <begin position="403"/>
        <end position="456"/>
    </location>
</feature>
<dbReference type="AlphaFoldDB" id="A0A919C1H7"/>
<feature type="transmembrane region" description="Helical" evidence="7">
    <location>
        <begin position="291"/>
        <end position="308"/>
    </location>
</feature>
<keyword evidence="3 7" id="KW-0812">Transmembrane</keyword>
<dbReference type="PANTHER" id="PTHR23513">
    <property type="entry name" value="INTEGRAL MEMBRANE EFFLUX PROTEIN-RELATED"/>
    <property type="match status" value="1"/>
</dbReference>
<feature type="transmembrane region" description="Helical" evidence="7">
    <location>
        <begin position="347"/>
        <end position="371"/>
    </location>
</feature>
<dbReference type="SUPFAM" id="SSF103473">
    <property type="entry name" value="MFS general substrate transporter"/>
    <property type="match status" value="1"/>
</dbReference>
<feature type="transmembrane region" description="Helical" evidence="7">
    <location>
        <begin position="144"/>
        <end position="166"/>
    </location>
</feature>
<evidence type="ECO:0000256" key="4">
    <source>
        <dbReference type="ARBA" id="ARBA00022989"/>
    </source>
</evidence>
<feature type="transmembrane region" description="Helical" evidence="7">
    <location>
        <begin position="314"/>
        <end position="335"/>
    </location>
</feature>
<dbReference type="PANTHER" id="PTHR23513:SF11">
    <property type="entry name" value="STAPHYLOFERRIN A TRANSPORTER"/>
    <property type="match status" value="1"/>
</dbReference>
<feature type="transmembrane region" description="Helical" evidence="7">
    <location>
        <begin position="108"/>
        <end position="132"/>
    </location>
</feature>
<dbReference type="Gene3D" id="1.20.1250.20">
    <property type="entry name" value="MFS general substrate transporter like domains"/>
    <property type="match status" value="1"/>
</dbReference>
<feature type="transmembrane region" description="Helical" evidence="7">
    <location>
        <begin position="377"/>
        <end position="398"/>
    </location>
</feature>
<name>A0A919C1H7_9ACTN</name>
<accession>A0A919C1H7</accession>
<feature type="transmembrane region" description="Helical" evidence="7">
    <location>
        <begin position="256"/>
        <end position="279"/>
    </location>
</feature>
<feature type="transmembrane region" description="Helical" evidence="7">
    <location>
        <begin position="82"/>
        <end position="102"/>
    </location>
</feature>
<dbReference type="GO" id="GO:0005886">
    <property type="term" value="C:plasma membrane"/>
    <property type="evidence" value="ECO:0007669"/>
    <property type="project" value="UniProtKB-SubCell"/>
</dbReference>
<comment type="caution">
    <text evidence="8">The sequence shown here is derived from an EMBL/GenBank/DDBJ whole genome shotgun (WGS) entry which is preliminary data.</text>
</comment>
<evidence type="ECO:0000256" key="7">
    <source>
        <dbReference type="SAM" id="Phobius"/>
    </source>
</evidence>
<reference evidence="9" key="1">
    <citation type="journal article" date="2019" name="Int. J. Syst. Evol. Microbiol.">
        <title>The Global Catalogue of Microorganisms (GCM) 10K type strain sequencing project: providing services to taxonomists for standard genome sequencing and annotation.</title>
        <authorList>
            <consortium name="The Broad Institute Genomics Platform"/>
            <consortium name="The Broad Institute Genome Sequencing Center for Infectious Disease"/>
            <person name="Wu L."/>
            <person name="Ma J."/>
        </authorList>
    </citation>
    <scope>NUCLEOTIDE SEQUENCE [LARGE SCALE GENOMIC DNA]</scope>
    <source>
        <strain evidence="9">JCM 4253</strain>
    </source>
</reference>
<evidence type="ECO:0000256" key="6">
    <source>
        <dbReference type="SAM" id="MobiDB-lite"/>
    </source>
</evidence>
<dbReference type="Pfam" id="PF07690">
    <property type="entry name" value="MFS_1"/>
    <property type="match status" value="1"/>
</dbReference>
<dbReference type="Proteomes" id="UP000619355">
    <property type="component" value="Unassembled WGS sequence"/>
</dbReference>
<keyword evidence="2" id="KW-1003">Cell membrane</keyword>
<gene>
    <name evidence="8" type="ORF">GCM10018980_17350</name>
</gene>
<keyword evidence="4 7" id="KW-1133">Transmembrane helix</keyword>
<dbReference type="GO" id="GO:0022857">
    <property type="term" value="F:transmembrane transporter activity"/>
    <property type="evidence" value="ECO:0007669"/>
    <property type="project" value="InterPro"/>
</dbReference>
<dbReference type="RefSeq" id="WP_189979890.1">
    <property type="nucleotide sequence ID" value="NZ_BNBF01000004.1"/>
</dbReference>
<feature type="compositionally biased region" description="Basic and acidic residues" evidence="6">
    <location>
        <begin position="447"/>
        <end position="456"/>
    </location>
</feature>
<proteinExistence type="predicted"/>
<evidence type="ECO:0000313" key="8">
    <source>
        <dbReference type="EMBL" id="GHG42053.1"/>
    </source>
</evidence>
<feature type="transmembrane region" description="Helical" evidence="7">
    <location>
        <begin position="228"/>
        <end position="250"/>
    </location>
</feature>
<dbReference type="InterPro" id="IPR011701">
    <property type="entry name" value="MFS"/>
</dbReference>
<protein>
    <submittedName>
        <fullName evidence="8">MFS transporter</fullName>
    </submittedName>
</protein>
<evidence type="ECO:0000256" key="1">
    <source>
        <dbReference type="ARBA" id="ARBA00004651"/>
    </source>
</evidence>
<keyword evidence="9" id="KW-1185">Reference proteome</keyword>
<organism evidence="8 9">
    <name type="scientific">Streptomyces capoamus</name>
    <dbReference type="NCBI Taxonomy" id="68183"/>
    <lineage>
        <taxon>Bacteria</taxon>
        <taxon>Bacillati</taxon>
        <taxon>Actinomycetota</taxon>
        <taxon>Actinomycetes</taxon>
        <taxon>Kitasatosporales</taxon>
        <taxon>Streptomycetaceae</taxon>
        <taxon>Streptomyces</taxon>
    </lineage>
</organism>
<evidence type="ECO:0000256" key="2">
    <source>
        <dbReference type="ARBA" id="ARBA00022475"/>
    </source>
</evidence>
<comment type="subcellular location">
    <subcellularLocation>
        <location evidence="1">Cell membrane</location>
        <topology evidence="1">Multi-pass membrane protein</topology>
    </subcellularLocation>
</comment>
<keyword evidence="5 7" id="KW-0472">Membrane</keyword>
<dbReference type="EMBL" id="BNBF01000004">
    <property type="protein sequence ID" value="GHG42053.1"/>
    <property type="molecule type" value="Genomic_DNA"/>
</dbReference>
<dbReference type="InterPro" id="IPR036259">
    <property type="entry name" value="MFS_trans_sf"/>
</dbReference>
<evidence type="ECO:0000256" key="5">
    <source>
        <dbReference type="ARBA" id="ARBA00023136"/>
    </source>
</evidence>
<feature type="compositionally biased region" description="Low complexity" evidence="6">
    <location>
        <begin position="411"/>
        <end position="426"/>
    </location>
</feature>
<feature type="transmembrane region" description="Helical" evidence="7">
    <location>
        <begin position="50"/>
        <end position="70"/>
    </location>
</feature>
<feature type="transmembrane region" description="Helical" evidence="7">
    <location>
        <begin position="172"/>
        <end position="195"/>
    </location>
</feature>
<evidence type="ECO:0000313" key="9">
    <source>
        <dbReference type="Proteomes" id="UP000619355"/>
    </source>
</evidence>
<evidence type="ECO:0000256" key="3">
    <source>
        <dbReference type="ARBA" id="ARBA00022692"/>
    </source>
</evidence>
<sequence length="456" mass="44931">MTGPDATAPPAGGPAALPVYLTAAALARTADEGARVALVMLAAQRAGSPALGGALVAALMVPHVAAAPVAGALADTVRRRRLFHGGGVALYGVALAALAALVGRTGDLAVLALAAAAGCVAPLLTGGLTSLLGELLPKDRLTRAFSADAVSYNLAGICGPAAAAALGTAAGAALALTVLGAGATAGGLLLFALRLRPRPGPRPRRSRPRPADLLSGAALLVRDRPLRAVTWASGLGQLGVGALPVVSVLLARRYDAPWATGGLMTAFAAGALAGSLGYACRPVGEDRPERVVLWGLLATALPLAVVPWSGDVLVATALFAAAGSCTGPLFSALLASRERYAPAAVRTQVFTLGAGLKSTFAAAGAAVAGALGGLGTAPLLLGAAACQVAAAAVGRVLLTDRRTRGARPARSPVGNAPSAPAGGAAVTRNRRETEHPPVSGCPAEPMTSRESHARPT</sequence>